<organism evidence="1 2">
    <name type="scientific">Racocetra persica</name>
    <dbReference type="NCBI Taxonomy" id="160502"/>
    <lineage>
        <taxon>Eukaryota</taxon>
        <taxon>Fungi</taxon>
        <taxon>Fungi incertae sedis</taxon>
        <taxon>Mucoromycota</taxon>
        <taxon>Glomeromycotina</taxon>
        <taxon>Glomeromycetes</taxon>
        <taxon>Diversisporales</taxon>
        <taxon>Gigasporaceae</taxon>
        <taxon>Racocetra</taxon>
    </lineage>
</organism>
<gene>
    <name evidence="1" type="ORF">RPERSI_LOCUS35522</name>
</gene>
<reference evidence="1" key="1">
    <citation type="submission" date="2021-06" db="EMBL/GenBank/DDBJ databases">
        <authorList>
            <person name="Kallberg Y."/>
            <person name="Tangrot J."/>
            <person name="Rosling A."/>
        </authorList>
    </citation>
    <scope>NUCLEOTIDE SEQUENCE</scope>
    <source>
        <strain evidence="1">MA461A</strain>
    </source>
</reference>
<evidence type="ECO:0000313" key="2">
    <source>
        <dbReference type="Proteomes" id="UP000789920"/>
    </source>
</evidence>
<sequence>MNKHINIDDDGMSDTFGSDSDSEIFGSDSEVETVESHNIMSLEYLNNTIKQLEKEIKSNKHSEVVKARLYTILSYFRLVERGRERIEASIIVAEAAGKGVYHARCIRAWAINYIKNGEFPISRQGKHPKTWSFLWDDD</sequence>
<evidence type="ECO:0000313" key="1">
    <source>
        <dbReference type="EMBL" id="CAG8849294.1"/>
    </source>
</evidence>
<dbReference type="EMBL" id="CAJVQC010164775">
    <property type="protein sequence ID" value="CAG8849294.1"/>
    <property type="molecule type" value="Genomic_DNA"/>
</dbReference>
<keyword evidence="2" id="KW-1185">Reference proteome</keyword>
<dbReference type="Proteomes" id="UP000789920">
    <property type="component" value="Unassembled WGS sequence"/>
</dbReference>
<name>A0ACA9SWZ5_9GLOM</name>
<protein>
    <submittedName>
        <fullName evidence="1">21914_t:CDS:1</fullName>
    </submittedName>
</protein>
<feature type="non-terminal residue" evidence="1">
    <location>
        <position position="138"/>
    </location>
</feature>
<accession>A0ACA9SWZ5</accession>
<proteinExistence type="predicted"/>
<comment type="caution">
    <text evidence="1">The sequence shown here is derived from an EMBL/GenBank/DDBJ whole genome shotgun (WGS) entry which is preliminary data.</text>
</comment>